<proteinExistence type="predicted"/>
<reference evidence="1" key="1">
    <citation type="journal article" date="2022" name="bioRxiv">
        <title>Population genetic analysis of Ophidiomyces ophidiicola, the causative agent of snake fungal disease, indicates recent introductions to the USA.</title>
        <authorList>
            <person name="Ladner J.T."/>
            <person name="Palmer J.M."/>
            <person name="Ettinger C.L."/>
            <person name="Stajich J.E."/>
            <person name="Farrell T.M."/>
            <person name="Glorioso B.M."/>
            <person name="Lawson B."/>
            <person name="Price S.J."/>
            <person name="Stengle A.G."/>
            <person name="Grear D.A."/>
            <person name="Lorch J.M."/>
        </authorList>
    </citation>
    <scope>NUCLEOTIDE SEQUENCE</scope>
    <source>
        <strain evidence="1">NWHC 24266-5</strain>
    </source>
</reference>
<organism evidence="1">
    <name type="scientific">Ophidiomyces ophidiicola</name>
    <dbReference type="NCBI Taxonomy" id="1387563"/>
    <lineage>
        <taxon>Eukaryota</taxon>
        <taxon>Fungi</taxon>
        <taxon>Dikarya</taxon>
        <taxon>Ascomycota</taxon>
        <taxon>Pezizomycotina</taxon>
        <taxon>Eurotiomycetes</taxon>
        <taxon>Eurotiomycetidae</taxon>
        <taxon>Onygenales</taxon>
        <taxon>Onygenaceae</taxon>
        <taxon>Ophidiomyces</taxon>
    </lineage>
</organism>
<gene>
    <name evidence="1" type="primary">srp72</name>
    <name evidence="1" type="ORF">LOY88_000017</name>
</gene>
<evidence type="ECO:0000313" key="1">
    <source>
        <dbReference type="EMBL" id="KAI2393419.1"/>
    </source>
</evidence>
<accession>A0ACB8V5K8</accession>
<sequence length="646" mass="71520">MAALQSISALLQQSSIDDHDEIIKACNAALKKSKTDLEAQHVKAVALIKQDRFDDAVRVIEDGGDALKKRASLEWAYALYKNGKLEEAIEAAVASDGRGAKHLEAQAAYRLEDFQRTKDTYDELYKNRNASAQEHTDLRINMTATQAQQQWAGKSNSPQISISSDEDLDAFETTYNVACELIGRGELLQAQQLLKRAKELCKSSQDLSPEEKRAELVPIALQELYVTQRLGRVDEFTTLLQDIEISEIPELSTKRIAQNNILLASQQSLNPFLQHKLFHETPNPSDSDKLFRFQSRVLNQNSNIIELLVHKYDGVVRSTLKLLSQQKSATLSENANSLSVLNVAAQTQNATGQAAIKITLSMLEKRPQDVGLVLLGVQLYICEGNVSCAVSILERFLKHLDESISEEDQEIRFNPGLISVLVALYKHQGRERQIKSELAKAATFWRQHPEKEQPVSLLRAAASSLLHSYDPSEFRTATELFDTLHAIDPTDQIATAGFVASNAISSPSKIKNEPSNLSSIPDLISGLDVAALEAAGIPSTTTTATSGSTSRKRKAEDEKKQNVPKKKRIRKSRLPKDFDPSKKPDPERWLPLRDRSTYRPKGKKGKQRAADRTQGGIVNDEAATPTAGVVQQKSSGGKKKKGKGKR</sequence>
<protein>
    <submittedName>
        <fullName evidence="1">Signal recognition particle subunit SRP72</fullName>
    </submittedName>
</protein>
<dbReference type="EMBL" id="JALBCA010000002">
    <property type="protein sequence ID" value="KAI2393419.1"/>
    <property type="molecule type" value="Genomic_DNA"/>
</dbReference>
<comment type="caution">
    <text evidence="1">The sequence shown here is derived from an EMBL/GenBank/DDBJ whole genome shotgun (WGS) entry which is preliminary data.</text>
</comment>
<name>A0ACB8V5K8_9EURO</name>